<proteinExistence type="predicted"/>
<reference evidence="1" key="1">
    <citation type="journal article" date="2015" name="Nature">
        <title>Complex archaea that bridge the gap between prokaryotes and eukaryotes.</title>
        <authorList>
            <person name="Spang A."/>
            <person name="Saw J.H."/>
            <person name="Jorgensen S.L."/>
            <person name="Zaremba-Niedzwiedzka K."/>
            <person name="Martijn J."/>
            <person name="Lind A.E."/>
            <person name="van Eijk R."/>
            <person name="Schleper C."/>
            <person name="Guy L."/>
            <person name="Ettema T.J."/>
        </authorList>
    </citation>
    <scope>NUCLEOTIDE SEQUENCE</scope>
</reference>
<organism evidence="1">
    <name type="scientific">marine sediment metagenome</name>
    <dbReference type="NCBI Taxonomy" id="412755"/>
    <lineage>
        <taxon>unclassified sequences</taxon>
        <taxon>metagenomes</taxon>
        <taxon>ecological metagenomes</taxon>
    </lineage>
</organism>
<dbReference type="EMBL" id="LAZR01020944">
    <property type="protein sequence ID" value="KKL87040.1"/>
    <property type="molecule type" value="Genomic_DNA"/>
</dbReference>
<gene>
    <name evidence="1" type="ORF">LCGC14_1938750</name>
</gene>
<protein>
    <submittedName>
        <fullName evidence="1">Uncharacterized protein</fullName>
    </submittedName>
</protein>
<accession>A0A0F9HZE9</accession>
<sequence length="136" mass="16261">MGQDGFCQKAIKLAKKYGFGRIHVDVLYNWNDTIEDFYYRLKEINLLGATAIPMRYVPLDRIDREYVGKNWTKFESNGINRINPYPNGQISSKKKSEFEYFFGKNAKEFKKLLNFKNIRKLAKLKMKKFTRDKIWE</sequence>
<evidence type="ECO:0000313" key="1">
    <source>
        <dbReference type="EMBL" id="KKL87040.1"/>
    </source>
</evidence>
<comment type="caution">
    <text evidence="1">The sequence shown here is derived from an EMBL/GenBank/DDBJ whole genome shotgun (WGS) entry which is preliminary data.</text>
</comment>
<name>A0A0F9HZE9_9ZZZZ</name>
<dbReference type="AlphaFoldDB" id="A0A0F9HZE9"/>